<accession>A0AAN8PPG2</accession>
<evidence type="ECO:0000259" key="2">
    <source>
        <dbReference type="PROSITE" id="PS01179"/>
    </source>
</evidence>
<dbReference type="Proteomes" id="UP001347796">
    <property type="component" value="Unassembled WGS sequence"/>
</dbReference>
<feature type="compositionally biased region" description="Polar residues" evidence="1">
    <location>
        <begin position="91"/>
        <end position="104"/>
    </location>
</feature>
<keyword evidence="4" id="KW-1185">Reference proteome</keyword>
<dbReference type="EMBL" id="JAZGQO010000007">
    <property type="protein sequence ID" value="KAK6181017.1"/>
    <property type="molecule type" value="Genomic_DNA"/>
</dbReference>
<dbReference type="SMART" id="SM00462">
    <property type="entry name" value="PTB"/>
    <property type="match status" value="1"/>
</dbReference>
<dbReference type="AlphaFoldDB" id="A0AAN8PPG2"/>
<dbReference type="InterPro" id="IPR051133">
    <property type="entry name" value="Adapter_Engulfment-Domain"/>
</dbReference>
<reference evidence="3 4" key="1">
    <citation type="submission" date="2024-01" db="EMBL/GenBank/DDBJ databases">
        <title>The genome of the rayed Mediterranean limpet Patella caerulea (Linnaeus, 1758).</title>
        <authorList>
            <person name="Anh-Thu Weber A."/>
            <person name="Halstead-Nussloch G."/>
        </authorList>
    </citation>
    <scope>NUCLEOTIDE SEQUENCE [LARGE SCALE GENOMIC DNA]</scope>
    <source>
        <strain evidence="3">AATW-2023a</strain>
        <tissue evidence="3">Whole specimen</tissue>
    </source>
</reference>
<feature type="domain" description="PID" evidence="2">
    <location>
        <begin position="183"/>
        <end position="315"/>
    </location>
</feature>
<proteinExistence type="predicted"/>
<feature type="compositionally biased region" description="Basic and acidic residues" evidence="1">
    <location>
        <begin position="134"/>
        <end position="146"/>
    </location>
</feature>
<dbReference type="InterPro" id="IPR011993">
    <property type="entry name" value="PH-like_dom_sf"/>
</dbReference>
<evidence type="ECO:0000313" key="3">
    <source>
        <dbReference type="EMBL" id="KAK6181017.1"/>
    </source>
</evidence>
<comment type="caution">
    <text evidence="3">The sequence shown here is derived from an EMBL/GenBank/DDBJ whole genome shotgun (WGS) entry which is preliminary data.</text>
</comment>
<dbReference type="PANTHER" id="PTHR11232:SF57">
    <property type="entry name" value="RE46159P"/>
    <property type="match status" value="1"/>
</dbReference>
<dbReference type="PANTHER" id="PTHR11232">
    <property type="entry name" value="PHOSPHOTYROSINE INTERACTION DOMAIN-CONTAINING FAMILY MEMBER"/>
    <property type="match status" value="1"/>
</dbReference>
<dbReference type="Gene3D" id="2.30.29.30">
    <property type="entry name" value="Pleckstrin-homology domain (PH domain)/Phosphotyrosine-binding domain (PTB)"/>
    <property type="match status" value="1"/>
</dbReference>
<dbReference type="SUPFAM" id="SSF50729">
    <property type="entry name" value="PH domain-like"/>
    <property type="match status" value="1"/>
</dbReference>
<protein>
    <recommendedName>
        <fullName evidence="2">PID domain-containing protein</fullName>
    </recommendedName>
</protein>
<evidence type="ECO:0000256" key="1">
    <source>
        <dbReference type="SAM" id="MobiDB-lite"/>
    </source>
</evidence>
<dbReference type="PROSITE" id="PS01179">
    <property type="entry name" value="PID"/>
    <property type="match status" value="1"/>
</dbReference>
<name>A0AAN8PPG2_PATCE</name>
<feature type="region of interest" description="Disordered" evidence="1">
    <location>
        <begin position="44"/>
        <end position="153"/>
    </location>
</feature>
<organism evidence="3 4">
    <name type="scientific">Patella caerulea</name>
    <name type="common">Rayed Mediterranean limpet</name>
    <dbReference type="NCBI Taxonomy" id="87958"/>
    <lineage>
        <taxon>Eukaryota</taxon>
        <taxon>Metazoa</taxon>
        <taxon>Spiralia</taxon>
        <taxon>Lophotrochozoa</taxon>
        <taxon>Mollusca</taxon>
        <taxon>Gastropoda</taxon>
        <taxon>Patellogastropoda</taxon>
        <taxon>Patelloidea</taxon>
        <taxon>Patellidae</taxon>
        <taxon>Patella</taxon>
    </lineage>
</organism>
<gene>
    <name evidence="3" type="ORF">SNE40_008964</name>
</gene>
<dbReference type="InterPro" id="IPR006020">
    <property type="entry name" value="PTB/PI_dom"/>
</dbReference>
<feature type="compositionally biased region" description="Basic and acidic residues" evidence="1">
    <location>
        <begin position="118"/>
        <end position="127"/>
    </location>
</feature>
<sequence length="349" mass="38624">MSDTASMSSANESSPDDIVVVDDELTMPSESDIQDVLNSFSTSVTLDPDLDISPTDDLSINSSCVDKDSDSLGASSNGASGGVPEAEEDLTTPTNKPSETNGTSEAFYFGTDQIKPQPSEEGKDGTKRKLSRKGSKDSSQSKDVKKSRSPLEMLKKLTKFSKPKKQYPSEFSQVRIDRLPQVFVVKYLGKREIKGLYGLHHVRKPVDELMSKLKKSLEAKEKVELPLVYVVVSPKGIDIREHKLNKVEDVAPYGNVAIDFISYGVQDIKYWRIFVYIVVNELSSRTKQTELHAVLCDSALNARRMALSLGGAFKLYSRNLSTEGKAHNFQVELRPPDELAEAYVKECDA</sequence>
<evidence type="ECO:0000313" key="4">
    <source>
        <dbReference type="Proteomes" id="UP001347796"/>
    </source>
</evidence>